<dbReference type="EMBL" id="JAJGCB010000005">
    <property type="protein sequence ID" value="KAJ8992430.1"/>
    <property type="molecule type" value="Genomic_DNA"/>
</dbReference>
<dbReference type="GO" id="GO:0061136">
    <property type="term" value="P:regulation of proteasomal protein catabolic process"/>
    <property type="evidence" value="ECO:0007669"/>
    <property type="project" value="TreeGrafter"/>
</dbReference>
<dbReference type="AlphaFoldDB" id="A0AAN6IVF4"/>
<dbReference type="PANTHER" id="PTHR43982">
    <property type="entry name" value="UBIQUITIN CARBOXYL-TERMINAL HYDROLASE"/>
    <property type="match status" value="1"/>
</dbReference>
<accession>A0AAN6IVF4</accession>
<evidence type="ECO:0000256" key="5">
    <source>
        <dbReference type="ARBA" id="ARBA00022807"/>
    </source>
</evidence>
<evidence type="ECO:0000313" key="10">
    <source>
        <dbReference type="EMBL" id="KAJ8992430.1"/>
    </source>
</evidence>
<protein>
    <recommendedName>
        <fullName evidence="6">Ubiquitin carboxyl-terminal hydrolase</fullName>
        <ecNumber evidence="6">3.4.19.12</ecNumber>
    </recommendedName>
</protein>
<dbReference type="SUPFAM" id="SSF54001">
    <property type="entry name" value="Cysteine proteinases"/>
    <property type="match status" value="1"/>
</dbReference>
<evidence type="ECO:0000256" key="7">
    <source>
        <dbReference type="SAM" id="MobiDB-lite"/>
    </source>
</evidence>
<dbReference type="InterPro" id="IPR000626">
    <property type="entry name" value="Ubiquitin-like_dom"/>
</dbReference>
<dbReference type="SMART" id="SM00213">
    <property type="entry name" value="UBQ"/>
    <property type="match status" value="1"/>
</dbReference>
<keyword evidence="5 6" id="KW-0788">Thiol protease</keyword>
<dbReference type="InterPro" id="IPR001394">
    <property type="entry name" value="Peptidase_C19_UCH"/>
</dbReference>
<evidence type="ECO:0000256" key="6">
    <source>
        <dbReference type="RuleBase" id="RU366025"/>
    </source>
</evidence>
<dbReference type="Gene3D" id="3.90.70.10">
    <property type="entry name" value="Cysteine proteinases"/>
    <property type="match status" value="1"/>
</dbReference>
<evidence type="ECO:0000313" key="11">
    <source>
        <dbReference type="Proteomes" id="UP001161757"/>
    </source>
</evidence>
<feature type="domain" description="USP" evidence="9">
    <location>
        <begin position="109"/>
        <end position="568"/>
    </location>
</feature>
<dbReference type="GO" id="GO:0016579">
    <property type="term" value="P:protein deubiquitination"/>
    <property type="evidence" value="ECO:0007669"/>
    <property type="project" value="InterPro"/>
</dbReference>
<dbReference type="InterPro" id="IPR028889">
    <property type="entry name" value="USP"/>
</dbReference>
<dbReference type="GO" id="GO:0004843">
    <property type="term" value="F:cysteine-type deubiquitinase activity"/>
    <property type="evidence" value="ECO:0007669"/>
    <property type="project" value="UniProtKB-UniRule"/>
</dbReference>
<dbReference type="GO" id="GO:0070628">
    <property type="term" value="F:proteasome binding"/>
    <property type="evidence" value="ECO:0007669"/>
    <property type="project" value="TreeGrafter"/>
</dbReference>
<evidence type="ECO:0000256" key="1">
    <source>
        <dbReference type="ARBA" id="ARBA00000707"/>
    </source>
</evidence>
<evidence type="ECO:0000259" key="9">
    <source>
        <dbReference type="PROSITE" id="PS50235"/>
    </source>
</evidence>
<dbReference type="Proteomes" id="UP001161757">
    <property type="component" value="Unassembled WGS sequence"/>
</dbReference>
<comment type="similarity">
    <text evidence="6">Belongs to the peptidase C19 family.</text>
</comment>
<dbReference type="SUPFAM" id="SSF54236">
    <property type="entry name" value="Ubiquitin-like"/>
    <property type="match status" value="1"/>
</dbReference>
<dbReference type="EC" id="3.4.19.12" evidence="6"/>
<dbReference type="InterPro" id="IPR018200">
    <property type="entry name" value="USP_CS"/>
</dbReference>
<evidence type="ECO:0000256" key="2">
    <source>
        <dbReference type="ARBA" id="ARBA00022670"/>
    </source>
</evidence>
<dbReference type="InterPro" id="IPR044635">
    <property type="entry name" value="UBP14-like"/>
</dbReference>
<feature type="region of interest" description="Disordered" evidence="7">
    <location>
        <begin position="386"/>
        <end position="443"/>
    </location>
</feature>
<comment type="caution">
    <text evidence="10">The sequence shown here is derived from an EMBL/GenBank/DDBJ whole genome shotgun (WGS) entry which is preliminary data.</text>
</comment>
<evidence type="ECO:0000256" key="3">
    <source>
        <dbReference type="ARBA" id="ARBA00022786"/>
    </source>
</evidence>
<dbReference type="GO" id="GO:0043161">
    <property type="term" value="P:proteasome-mediated ubiquitin-dependent protein catabolic process"/>
    <property type="evidence" value="ECO:0007669"/>
    <property type="project" value="InterPro"/>
</dbReference>
<dbReference type="CDD" id="cd02657">
    <property type="entry name" value="Peptidase_C19A"/>
    <property type="match status" value="1"/>
</dbReference>
<feature type="compositionally biased region" description="Basic and acidic residues" evidence="7">
    <location>
        <begin position="401"/>
        <end position="443"/>
    </location>
</feature>
<feature type="domain" description="Ubiquitin-like" evidence="8">
    <location>
        <begin position="4"/>
        <end position="78"/>
    </location>
</feature>
<comment type="catalytic activity">
    <reaction evidence="1 6">
        <text>Thiol-dependent hydrolysis of ester, thioester, amide, peptide and isopeptide bonds formed by the C-terminal Gly of ubiquitin (a 76-residue protein attached to proteins as an intracellular targeting signal).</text>
        <dbReference type="EC" id="3.4.19.12"/>
    </reaction>
</comment>
<keyword evidence="3 6" id="KW-0833">Ubl conjugation pathway</keyword>
<keyword evidence="2 6" id="KW-0645">Protease</keyword>
<dbReference type="InterPro" id="IPR038765">
    <property type="entry name" value="Papain-like_cys_pep_sf"/>
</dbReference>
<organism evidence="10 11">
    <name type="scientific">Exophiala dermatitidis</name>
    <name type="common">Black yeast-like fungus</name>
    <name type="synonym">Wangiella dermatitidis</name>
    <dbReference type="NCBI Taxonomy" id="5970"/>
    <lineage>
        <taxon>Eukaryota</taxon>
        <taxon>Fungi</taxon>
        <taxon>Dikarya</taxon>
        <taxon>Ascomycota</taxon>
        <taxon>Pezizomycotina</taxon>
        <taxon>Eurotiomycetes</taxon>
        <taxon>Chaetothyriomycetidae</taxon>
        <taxon>Chaetothyriales</taxon>
        <taxon>Herpotrichiellaceae</taxon>
        <taxon>Exophiala</taxon>
    </lineage>
</organism>
<keyword evidence="4 6" id="KW-0378">Hydrolase</keyword>
<dbReference type="Pfam" id="PF00240">
    <property type="entry name" value="ubiquitin"/>
    <property type="match status" value="1"/>
</dbReference>
<sequence>MATIPIVVKHQGKKYNVDLDPSATGEMLKYQLYSLTGVEPERQSVLIKGGKLKDDTDLSKLGAKPGQIFTMIGTASSEGSALVAPKEKPKFVEDMTEAEAAAQEGATPAGLQNLGNTCYLNSTLQVLRSIPEMQDGLKIYKPDTSSASTLQDLTQFGLGGLGSSNDLVAQLRDLYKQMSETQEGFPPLMFLNALRTAYPQFAQKAKSGHGYAQQDAEEAWSQIVQQLRQKLKVTEKISDEEKQIAFIDRYMAGTFHTSLAPPPEAADNEPVVESDETFLKLDCHIDSSVNHLRDGLMAGLTEKIEKNSPTLGHDAFYTKTSRISRLPKYLTVHFVRFFWKKDVQKKAKVLRKVTFPEELDIVEFCTDDLRKRLVPVRDKVRNIRKDEQDVERARKRQKLAHKQEEDRKTDAATEKEAAPIQKLQREKEKKETKDKEPEGGEMDVYKTDAEYEAERIVAIKQAKKELYSLIDPELQADEGANKSGLYELRGVIAHQGASADSGHYTSFVKKQGKVVDDPKAPGGKRREEDGKWWWFNDDKVSEVDSERIMSLAGGGESASALILLYRAIDLPSKDEVED</sequence>
<dbReference type="Gene3D" id="3.10.20.90">
    <property type="entry name" value="Phosphatidylinositol 3-kinase Catalytic Subunit, Chain A, domain 1"/>
    <property type="match status" value="1"/>
</dbReference>
<dbReference type="PROSITE" id="PS00972">
    <property type="entry name" value="USP_1"/>
    <property type="match status" value="1"/>
</dbReference>
<dbReference type="PANTHER" id="PTHR43982:SF1">
    <property type="entry name" value="UBIQUITIN CARBOXYL-TERMINAL HYDROLASE 14"/>
    <property type="match status" value="1"/>
</dbReference>
<proteinExistence type="inferred from homology"/>
<name>A0AAN6IVF4_EXODE</name>
<dbReference type="PROSITE" id="PS50235">
    <property type="entry name" value="USP_3"/>
    <property type="match status" value="1"/>
</dbReference>
<evidence type="ECO:0000256" key="4">
    <source>
        <dbReference type="ARBA" id="ARBA00022801"/>
    </source>
</evidence>
<dbReference type="PROSITE" id="PS50053">
    <property type="entry name" value="UBIQUITIN_2"/>
    <property type="match status" value="1"/>
</dbReference>
<dbReference type="Pfam" id="PF00443">
    <property type="entry name" value="UCH"/>
    <property type="match status" value="1"/>
</dbReference>
<reference evidence="10" key="1">
    <citation type="submission" date="2023-01" db="EMBL/GenBank/DDBJ databases">
        <title>Exophiala dermititidis isolated from Cystic Fibrosis Patient.</title>
        <authorList>
            <person name="Kurbessoian T."/>
            <person name="Crocker A."/>
            <person name="Murante D."/>
            <person name="Hogan D.A."/>
            <person name="Stajich J.E."/>
        </authorList>
    </citation>
    <scope>NUCLEOTIDE SEQUENCE</scope>
    <source>
        <strain evidence="10">Ex8</strain>
    </source>
</reference>
<dbReference type="PROSITE" id="PS00973">
    <property type="entry name" value="USP_2"/>
    <property type="match status" value="1"/>
</dbReference>
<dbReference type="InterPro" id="IPR029071">
    <property type="entry name" value="Ubiquitin-like_domsf"/>
</dbReference>
<evidence type="ECO:0000259" key="8">
    <source>
        <dbReference type="PROSITE" id="PS50053"/>
    </source>
</evidence>
<dbReference type="CDD" id="cd16104">
    <property type="entry name" value="Ubl_USP14_like"/>
    <property type="match status" value="1"/>
</dbReference>
<gene>
    <name evidence="10" type="primary">UBP6</name>
    <name evidence="10" type="ORF">HRR80_003533</name>
</gene>